<evidence type="ECO:0000313" key="2">
    <source>
        <dbReference type="EMBL" id="KAJ7301946.1"/>
    </source>
</evidence>
<evidence type="ECO:0000313" key="3">
    <source>
        <dbReference type="Proteomes" id="UP001218218"/>
    </source>
</evidence>
<dbReference type="AlphaFoldDB" id="A0AAD7E7N7"/>
<feature type="region of interest" description="Disordered" evidence="1">
    <location>
        <begin position="164"/>
        <end position="204"/>
    </location>
</feature>
<dbReference type="Proteomes" id="UP001218218">
    <property type="component" value="Unassembled WGS sequence"/>
</dbReference>
<evidence type="ECO:0000256" key="1">
    <source>
        <dbReference type="SAM" id="MobiDB-lite"/>
    </source>
</evidence>
<proteinExistence type="predicted"/>
<reference evidence="2" key="1">
    <citation type="submission" date="2023-03" db="EMBL/GenBank/DDBJ databases">
        <title>Massive genome expansion in bonnet fungi (Mycena s.s.) driven by repeated elements and novel gene families across ecological guilds.</title>
        <authorList>
            <consortium name="Lawrence Berkeley National Laboratory"/>
            <person name="Harder C.B."/>
            <person name="Miyauchi S."/>
            <person name="Viragh M."/>
            <person name="Kuo A."/>
            <person name="Thoen E."/>
            <person name="Andreopoulos B."/>
            <person name="Lu D."/>
            <person name="Skrede I."/>
            <person name="Drula E."/>
            <person name="Henrissat B."/>
            <person name="Morin E."/>
            <person name="Kohler A."/>
            <person name="Barry K."/>
            <person name="LaButti K."/>
            <person name="Morin E."/>
            <person name="Salamov A."/>
            <person name="Lipzen A."/>
            <person name="Mereny Z."/>
            <person name="Hegedus B."/>
            <person name="Baldrian P."/>
            <person name="Stursova M."/>
            <person name="Weitz H."/>
            <person name="Taylor A."/>
            <person name="Grigoriev I.V."/>
            <person name="Nagy L.G."/>
            <person name="Martin F."/>
            <person name="Kauserud H."/>
        </authorList>
    </citation>
    <scope>NUCLEOTIDE SEQUENCE</scope>
    <source>
        <strain evidence="2">CBHHK002</strain>
    </source>
</reference>
<keyword evidence="3" id="KW-1185">Reference proteome</keyword>
<feature type="compositionally biased region" description="Polar residues" evidence="1">
    <location>
        <begin position="174"/>
        <end position="194"/>
    </location>
</feature>
<accession>A0AAD7E7N7</accession>
<name>A0AAD7E7N7_9AGAR</name>
<organism evidence="2 3">
    <name type="scientific">Mycena albidolilacea</name>
    <dbReference type="NCBI Taxonomy" id="1033008"/>
    <lineage>
        <taxon>Eukaryota</taxon>
        <taxon>Fungi</taxon>
        <taxon>Dikarya</taxon>
        <taxon>Basidiomycota</taxon>
        <taxon>Agaricomycotina</taxon>
        <taxon>Agaricomycetes</taxon>
        <taxon>Agaricomycetidae</taxon>
        <taxon>Agaricales</taxon>
        <taxon>Marasmiineae</taxon>
        <taxon>Mycenaceae</taxon>
        <taxon>Mycena</taxon>
    </lineage>
</organism>
<comment type="caution">
    <text evidence="2">The sequence shown here is derived from an EMBL/GenBank/DDBJ whole genome shotgun (WGS) entry which is preliminary data.</text>
</comment>
<dbReference type="EMBL" id="JARIHO010000123">
    <property type="protein sequence ID" value="KAJ7301946.1"/>
    <property type="molecule type" value="Genomic_DNA"/>
</dbReference>
<protein>
    <submittedName>
        <fullName evidence="2">Uncharacterized protein</fullName>
    </submittedName>
</protein>
<gene>
    <name evidence="2" type="ORF">DFH08DRAFT_827051</name>
</gene>
<sequence length="285" mass="32623">MSFSLPPRDNSGKPSGLACKAVSQKNKYSKGSSCGDAIQIFSGVSEMLDLTPIVIFEWALDSLRLSRVQFKFTAAPRGGWFERTCEKWRPREREKFIRMQEKTEKHRQLGWGCGETANLHTPSDPTPICKNPRRITPREEHACRRETYKHLLRQPRARNLLCDDTTFRTPHLPRQTTTSQRLRTHSSHSPQRTKPSAEKCGNGQVKCAPDKISWRSLWTSPPPRADKTGVCTPRPFKMKSGGMRPRMGEKQDECAGGVCGRWVAQCRSCIAEKKIEEKEKRMRRK</sequence>
<feature type="region of interest" description="Disordered" evidence="1">
    <location>
        <begin position="216"/>
        <end position="252"/>
    </location>
</feature>